<evidence type="ECO:0000256" key="2">
    <source>
        <dbReference type="ARBA" id="ARBA00022490"/>
    </source>
</evidence>
<evidence type="ECO:0000256" key="3">
    <source>
        <dbReference type="ARBA" id="ARBA00022603"/>
    </source>
</evidence>
<dbReference type="Pfam" id="PF10672">
    <property type="entry name" value="Methyltrans_SAM"/>
    <property type="match status" value="1"/>
</dbReference>
<evidence type="ECO:0000313" key="9">
    <source>
        <dbReference type="EMBL" id="HIH10005.1"/>
    </source>
</evidence>
<sequence>MEPTQAIPKVFVSRETEQEIGSGLRSLRPFQIEKVKGDLSAGTLAWVVGRTGKFIGQGFTNPGKEIAFQIVSIFEKEKIDAAFFEARVLAADEFRQKTLKFSDAYRLFYGAADGIPGLVIDRFNNICSLQISCPGVEKYKQAIADALMKINGVDTVIERNDFRNREKLGLAVKKGVLAGKARVQTVINEGGVKFEVDVMRGHKTGFYLDQAENRVAAEKYCFAGCEMLDVFSYTGGFGLHAANANASVTMVDMKEAIGQARRNVKLNKFEERVSFIEGEAFEETKKLISRPERFDVVSVDPPAFIQKPSEKARGKKAYHQINYNCMKLLVENGVLVTSSCSHFLSMDSFLKILGDAASNAGKVASIIELRSQSRDHLMPLHGGSAASYLKCAFLRVNSKKS</sequence>
<dbReference type="CDD" id="cd02440">
    <property type="entry name" value="AdoMet_MTases"/>
    <property type="match status" value="1"/>
</dbReference>
<dbReference type="InterPro" id="IPR019614">
    <property type="entry name" value="SAM-dep_methyl-trfase"/>
</dbReference>
<comment type="similarity">
    <text evidence="6">Belongs to the methyltransferase superfamily. RlmI family.</text>
</comment>
<accession>A0A7J4J0V5</accession>
<dbReference type="AlphaFoldDB" id="A0A7J4J0V5"/>
<keyword evidence="2" id="KW-0963">Cytoplasm</keyword>
<dbReference type="GO" id="GO:0005737">
    <property type="term" value="C:cytoplasm"/>
    <property type="evidence" value="ECO:0007669"/>
    <property type="project" value="UniProtKB-SubCell"/>
</dbReference>
<evidence type="ECO:0000259" key="8">
    <source>
        <dbReference type="Pfam" id="PF17785"/>
    </source>
</evidence>
<reference evidence="10" key="1">
    <citation type="journal article" date="2020" name="bioRxiv">
        <title>A rank-normalized archaeal taxonomy based on genome phylogeny resolves widespread incomplete and uneven classifications.</title>
        <authorList>
            <person name="Rinke C."/>
            <person name="Chuvochina M."/>
            <person name="Mussig A.J."/>
            <person name="Chaumeil P.-A."/>
            <person name="Waite D.W."/>
            <person name="Whitman W.B."/>
            <person name="Parks D.H."/>
            <person name="Hugenholtz P."/>
        </authorList>
    </citation>
    <scope>NUCLEOTIDE SEQUENCE [LARGE SCALE GENOMIC DNA]</scope>
</reference>
<dbReference type="PANTHER" id="PTHR42873:SF1">
    <property type="entry name" value="S-ADENOSYLMETHIONINE-DEPENDENT METHYLTRANSFERASE DOMAIN-CONTAINING PROTEIN"/>
    <property type="match status" value="1"/>
</dbReference>
<evidence type="ECO:0000256" key="4">
    <source>
        <dbReference type="ARBA" id="ARBA00022679"/>
    </source>
</evidence>
<dbReference type="Gene3D" id="2.30.130.10">
    <property type="entry name" value="PUA domain"/>
    <property type="match status" value="1"/>
</dbReference>
<evidence type="ECO:0000256" key="1">
    <source>
        <dbReference type="ARBA" id="ARBA00004496"/>
    </source>
</evidence>
<dbReference type="InterPro" id="IPR029063">
    <property type="entry name" value="SAM-dependent_MTases_sf"/>
</dbReference>
<comment type="caution">
    <text evidence="9">The sequence shown here is derived from an EMBL/GenBank/DDBJ whole genome shotgun (WGS) entry which is preliminary data.</text>
</comment>
<gene>
    <name evidence="9" type="ORF">HA254_05045</name>
</gene>
<evidence type="ECO:0000259" key="7">
    <source>
        <dbReference type="Pfam" id="PF10672"/>
    </source>
</evidence>
<feature type="domain" description="RlmI-like PUA" evidence="8">
    <location>
        <begin position="31"/>
        <end position="72"/>
    </location>
</feature>
<dbReference type="Gene3D" id="3.40.50.150">
    <property type="entry name" value="Vaccinia Virus protein VP39"/>
    <property type="match status" value="1"/>
</dbReference>
<organism evidence="9 10">
    <name type="scientific">Candidatus Iainarchaeum sp</name>
    <dbReference type="NCBI Taxonomy" id="3101447"/>
    <lineage>
        <taxon>Archaea</taxon>
        <taxon>Candidatus Iainarchaeota</taxon>
        <taxon>Candidatus Iainarchaeia</taxon>
        <taxon>Candidatus Iainarchaeales</taxon>
        <taxon>Candidatus Iainarchaeaceae</taxon>
        <taxon>Candidatus Iainarchaeum</taxon>
    </lineage>
</organism>
<dbReference type="SUPFAM" id="SSF53335">
    <property type="entry name" value="S-adenosyl-L-methionine-dependent methyltransferases"/>
    <property type="match status" value="1"/>
</dbReference>
<dbReference type="InterPro" id="IPR015947">
    <property type="entry name" value="PUA-like_sf"/>
</dbReference>
<dbReference type="Proteomes" id="UP000565078">
    <property type="component" value="Unassembled WGS sequence"/>
</dbReference>
<evidence type="ECO:0000256" key="6">
    <source>
        <dbReference type="ARBA" id="ARBA00038091"/>
    </source>
</evidence>
<keyword evidence="3 9" id="KW-0489">Methyltransferase</keyword>
<dbReference type="SUPFAM" id="SSF88697">
    <property type="entry name" value="PUA domain-like"/>
    <property type="match status" value="1"/>
</dbReference>
<dbReference type="Pfam" id="PF17785">
    <property type="entry name" value="PUA_3"/>
    <property type="match status" value="1"/>
</dbReference>
<dbReference type="InterPro" id="IPR036974">
    <property type="entry name" value="PUA_sf"/>
</dbReference>
<dbReference type="Gene3D" id="3.30.750.80">
    <property type="entry name" value="RNA methyltransferase domain (HRMD) like"/>
    <property type="match status" value="1"/>
</dbReference>
<keyword evidence="5" id="KW-0949">S-adenosyl-L-methionine</keyword>
<dbReference type="CDD" id="cd11572">
    <property type="entry name" value="RlmI_M_like"/>
    <property type="match status" value="1"/>
</dbReference>
<evidence type="ECO:0000256" key="5">
    <source>
        <dbReference type="ARBA" id="ARBA00022691"/>
    </source>
</evidence>
<proteinExistence type="inferred from homology"/>
<dbReference type="GO" id="GO:0032259">
    <property type="term" value="P:methylation"/>
    <property type="evidence" value="ECO:0007669"/>
    <property type="project" value="UniProtKB-KW"/>
</dbReference>
<dbReference type="EMBL" id="DUGC01000077">
    <property type="protein sequence ID" value="HIH10005.1"/>
    <property type="molecule type" value="Genomic_DNA"/>
</dbReference>
<evidence type="ECO:0000313" key="10">
    <source>
        <dbReference type="Proteomes" id="UP000565078"/>
    </source>
</evidence>
<feature type="domain" description="S-adenosylmethionine-dependent methyltransferase" evidence="7">
    <location>
        <begin position="179"/>
        <end position="347"/>
    </location>
</feature>
<dbReference type="GO" id="GO:0008168">
    <property type="term" value="F:methyltransferase activity"/>
    <property type="evidence" value="ECO:0007669"/>
    <property type="project" value="UniProtKB-KW"/>
</dbReference>
<keyword evidence="4 9" id="KW-0808">Transferase</keyword>
<comment type="subcellular location">
    <subcellularLocation>
        <location evidence="1">Cytoplasm</location>
    </subcellularLocation>
</comment>
<protein>
    <submittedName>
        <fullName evidence="9">Class I SAM-dependent rRNA methyltransferase</fullName>
    </submittedName>
</protein>
<dbReference type="InterPro" id="IPR041532">
    <property type="entry name" value="RlmI-like_PUA"/>
</dbReference>
<dbReference type="PANTHER" id="PTHR42873">
    <property type="entry name" value="RIBOSOMAL RNA LARGE SUBUNIT METHYLTRANSFERASE"/>
    <property type="match status" value="1"/>
</dbReference>
<dbReference type="GO" id="GO:0003723">
    <property type="term" value="F:RNA binding"/>
    <property type="evidence" value="ECO:0007669"/>
    <property type="project" value="InterPro"/>
</dbReference>
<name>A0A7J4J0V5_9ARCH</name>